<dbReference type="Pfam" id="PF13175">
    <property type="entry name" value="AAA_15"/>
    <property type="match status" value="1"/>
</dbReference>
<organism evidence="3 4">
    <name type="scientific">Zobellia galactanivorans (strain DSM 12802 / CCUG 47099 / CIP 106680 / NCIMB 13871 / Dsij)</name>
    <dbReference type="NCBI Taxonomy" id="63186"/>
    <lineage>
        <taxon>Bacteria</taxon>
        <taxon>Pseudomonadati</taxon>
        <taxon>Bacteroidota</taxon>
        <taxon>Flavobacteriia</taxon>
        <taxon>Flavobacteriales</taxon>
        <taxon>Flavobacteriaceae</taxon>
        <taxon>Zobellia</taxon>
    </lineage>
</organism>
<dbReference type="OrthoDB" id="9792800at2"/>
<evidence type="ECO:0000259" key="2">
    <source>
        <dbReference type="Pfam" id="PF20469"/>
    </source>
</evidence>
<feature type="domain" description="Endonuclease GajA/Old nuclease/RecF-like AAA" evidence="1">
    <location>
        <begin position="1"/>
        <end position="311"/>
    </location>
</feature>
<evidence type="ECO:0000259" key="1">
    <source>
        <dbReference type="Pfam" id="PF13175"/>
    </source>
</evidence>
<feature type="domain" description="OLD protein-like TOPRIM" evidence="2">
    <location>
        <begin position="359"/>
        <end position="423"/>
    </location>
</feature>
<sequence length="519" mass="60302">MKITKLRLFNFKKFEFLEIDFKDNLNVLIGDNESGKSSILLAIDLALRGSKNRIETEGLDLLFNSKSIEDFFLTNTYETLPKLKVELYFDNLGDKDDYYGRNNTLGTDQFGLSLICEPRDELSKDITEILAQGKQNFPFEYYSIAFHKFSGQPYLSFRKDFKHLLLDNTLINNEYATNQYIKTLYDSHVSLSERNKHLNEYRKYKNDYRETILADVNKKTGDYQFGIKNDKKSNLVTDLTITEENIDIQNKGKGRQCFIKTEFALQKNQNELDFVLLEEPENHLSHLNMKNLIARINDSKNKQIFIATHSNLISSRLDLRNTILLNSNSSISINLTHLEKSTASFFMKAPDNNILEFILSKKVILVEGDAEFILSERFFEIITNKKPNELDCHIISVDGTSFKRYLEISKLLSIKTAVIRDNDKDYRKNCVDRYSKYIAPNIKVFSETDNSISTFEISMFNANSKICNDLFLPARKTRTVQDFMLDEKADCAFELLDKKSEDIIVPTYIKEAIEWLIKN</sequence>
<dbReference type="PANTHER" id="PTHR43581">
    <property type="entry name" value="ATP/GTP PHOSPHATASE"/>
    <property type="match status" value="1"/>
</dbReference>
<dbReference type="InterPro" id="IPR034139">
    <property type="entry name" value="TOPRIM_OLD"/>
</dbReference>
<reference evidence="3 4" key="2">
    <citation type="journal article" date="2012" name="Environ. Microbiol.">
        <title>Characterization of the first alginolytic operons in a marine bacterium: from their emergence in marine Flavobacteriia to their independent transfers to marine Proteobacteria and human gut Bacteroides.</title>
        <authorList>
            <person name="Thomas F."/>
            <person name="Barbeyron T."/>
            <person name="Tonon T."/>
            <person name="Genicot S."/>
            <person name="Czjzek M."/>
            <person name="Michel G."/>
        </authorList>
    </citation>
    <scope>NUCLEOTIDE SEQUENCE [LARGE SCALE GENOMIC DNA]</scope>
    <source>
        <strain evidence="4">DSM 12802 / CCUG 47099 / CIP 106680 / NCIMB 13871 / Dsij</strain>
    </source>
</reference>
<name>G0L0Q1_ZOBGA</name>
<evidence type="ECO:0000313" key="3">
    <source>
        <dbReference type="EMBL" id="CAZ97559.1"/>
    </source>
</evidence>
<gene>
    <name evidence="3" type="ordered locus">zobellia_3421</name>
</gene>
<dbReference type="KEGG" id="zga:ZOBELLIA_3421"/>
<proteinExistence type="predicted"/>
<dbReference type="InterPro" id="IPR027417">
    <property type="entry name" value="P-loop_NTPase"/>
</dbReference>
<keyword evidence="4" id="KW-1185">Reference proteome</keyword>
<dbReference type="STRING" id="63186.ZOBELLIA_3421"/>
<dbReference type="InterPro" id="IPR041685">
    <property type="entry name" value="AAA_GajA/Old/RecF-like"/>
</dbReference>
<dbReference type="PANTHER" id="PTHR43581:SF4">
    <property type="entry name" value="ATP_GTP PHOSPHATASE"/>
    <property type="match status" value="1"/>
</dbReference>
<protein>
    <submittedName>
        <fullName evidence="3">Uncharacterized protein</fullName>
    </submittedName>
</protein>
<dbReference type="Proteomes" id="UP000008898">
    <property type="component" value="Chromosome"/>
</dbReference>
<dbReference type="EMBL" id="FP476056">
    <property type="protein sequence ID" value="CAZ97559.1"/>
    <property type="molecule type" value="Genomic_DNA"/>
</dbReference>
<dbReference type="AlphaFoldDB" id="G0L0Q1"/>
<reference evidence="4" key="1">
    <citation type="submission" date="2009-07" db="EMBL/GenBank/DDBJ databases">
        <title>Complete genome sequence of Zobellia galactanivorans Dsij.</title>
        <authorList>
            <consortium name="Genoscope - CEA"/>
        </authorList>
    </citation>
    <scope>NUCLEOTIDE SEQUENCE [LARGE SCALE GENOMIC DNA]</scope>
    <source>
        <strain evidence="4">DSM 12802 / CCUG 47099 / CIP 106680 / NCIMB 13871 / Dsij</strain>
    </source>
</reference>
<evidence type="ECO:0000313" key="4">
    <source>
        <dbReference type="Proteomes" id="UP000008898"/>
    </source>
</evidence>
<dbReference type="SUPFAM" id="SSF52540">
    <property type="entry name" value="P-loop containing nucleoside triphosphate hydrolases"/>
    <property type="match status" value="1"/>
</dbReference>
<dbReference type="Gene3D" id="3.40.50.300">
    <property type="entry name" value="P-loop containing nucleotide triphosphate hydrolases"/>
    <property type="match status" value="1"/>
</dbReference>
<accession>G0L0Q1</accession>
<dbReference type="CDD" id="cd01026">
    <property type="entry name" value="TOPRIM_OLD"/>
    <property type="match status" value="1"/>
</dbReference>
<dbReference type="RefSeq" id="WP_013994750.1">
    <property type="nucleotide sequence ID" value="NC_015844.1"/>
</dbReference>
<dbReference type="HOGENOM" id="CLU_035131_0_0_10"/>
<dbReference type="Pfam" id="PF20469">
    <property type="entry name" value="OLD-like_TOPRIM"/>
    <property type="match status" value="1"/>
</dbReference>
<dbReference type="InterPro" id="IPR051396">
    <property type="entry name" value="Bact_Antivir_Def_Nuclease"/>
</dbReference>
<dbReference type="PATRIC" id="fig|63186.3.peg.3331"/>